<feature type="domain" description="EGF-like" evidence="6">
    <location>
        <begin position="743"/>
        <end position="780"/>
    </location>
</feature>
<feature type="domain" description="Laminin G" evidence="5">
    <location>
        <begin position="336"/>
        <end position="509"/>
    </location>
</feature>
<feature type="domain" description="Laminin G" evidence="5">
    <location>
        <begin position="1"/>
        <end position="99"/>
    </location>
</feature>
<dbReference type="InterPro" id="IPR050372">
    <property type="entry name" value="Neurexin-related_CASP"/>
</dbReference>
<keyword evidence="4" id="KW-0472">Membrane</keyword>
<dbReference type="InterPro" id="IPR001791">
    <property type="entry name" value="Laminin_G"/>
</dbReference>
<comment type="caution">
    <text evidence="2">Lacks conserved residue(s) required for the propagation of feature annotation.</text>
</comment>
<proteinExistence type="predicted"/>
<accession>A0ABN7SQX8</accession>
<feature type="domain" description="Laminin G" evidence="5">
    <location>
        <begin position="532"/>
        <end position="740"/>
    </location>
</feature>
<name>A0ABN7SQX8_OIKDI</name>
<feature type="domain" description="Laminin G" evidence="5">
    <location>
        <begin position="105"/>
        <end position="281"/>
    </location>
</feature>
<dbReference type="Gene3D" id="2.60.120.200">
    <property type="match status" value="5"/>
</dbReference>
<dbReference type="InterPro" id="IPR013320">
    <property type="entry name" value="ConA-like_dom_sf"/>
</dbReference>
<dbReference type="Proteomes" id="UP001158576">
    <property type="component" value="Chromosome 1"/>
</dbReference>
<keyword evidence="1" id="KW-1015">Disulfide bond</keyword>
<dbReference type="PROSITE" id="PS50026">
    <property type="entry name" value="EGF_3"/>
    <property type="match status" value="2"/>
</dbReference>
<evidence type="ECO:0000259" key="6">
    <source>
        <dbReference type="PROSITE" id="PS50026"/>
    </source>
</evidence>
<keyword evidence="2" id="KW-0245">EGF-like domain</keyword>
<organism evidence="7 8">
    <name type="scientific">Oikopleura dioica</name>
    <name type="common">Tunicate</name>
    <dbReference type="NCBI Taxonomy" id="34765"/>
    <lineage>
        <taxon>Eukaryota</taxon>
        <taxon>Metazoa</taxon>
        <taxon>Chordata</taxon>
        <taxon>Tunicata</taxon>
        <taxon>Appendicularia</taxon>
        <taxon>Copelata</taxon>
        <taxon>Oikopleuridae</taxon>
        <taxon>Oikopleura</taxon>
    </lineage>
</organism>
<dbReference type="Pfam" id="PF02210">
    <property type="entry name" value="Laminin_G_2"/>
    <property type="match status" value="4"/>
</dbReference>
<evidence type="ECO:0000313" key="7">
    <source>
        <dbReference type="EMBL" id="CAG5105710.1"/>
    </source>
</evidence>
<feature type="compositionally biased region" description="Low complexity" evidence="3">
    <location>
        <begin position="1086"/>
        <end position="1100"/>
    </location>
</feature>
<dbReference type="SMART" id="SM00282">
    <property type="entry name" value="LamG"/>
    <property type="match status" value="4"/>
</dbReference>
<dbReference type="InterPro" id="IPR000742">
    <property type="entry name" value="EGF"/>
</dbReference>
<evidence type="ECO:0000313" key="8">
    <source>
        <dbReference type="Proteomes" id="UP001158576"/>
    </source>
</evidence>
<gene>
    <name evidence="7" type="ORF">OKIOD_LOCUS11149</name>
</gene>
<dbReference type="Pfam" id="PF00054">
    <property type="entry name" value="Laminin_G_1"/>
    <property type="match status" value="1"/>
</dbReference>
<sequence>MQVMIQVDNINQTMDAKIIDGANLKIANKIYVAGAPENVIRKLPGNTVTDRFVGCLKNIQYSTKEGGLPLTLSKWADEILNDQRQERNFVLKGKPTIGCRLTTAKTLSFVTSESFVKLQSQVLVKNPGSFSISFFFRTLKSEGLLLITSGAYTPKGSFASVELYKGRLSAVFRDAKGNLQISQSKASRLHDGDWHLLKILADNSGAKVTIDGDTSTMNIGGLGSIGEVYLGGFDTAVVPSSFIFPSELRLAFAQIGFMGCIKDVTFGEKAIERAYGTEEGCCEAKPPQTCRSTDCANDPCLNRAKCMPSPYAGFTCSCSGEAADWNGRRCELKANYEIFGRNNEVKVLFPGEGITSETDVISLRFSSNSGNGVLISASGDNGQYGYRLEIINGRLRLEIRMDGAAKTIECGRDLDDGQWRTIMIRRDKRVATLELRTSNDQKVPNCDSKVEVSTMVEKMKLQNFVIGAGKSKPQFNGTIQKLKFNGNELIEQCRAAQDQQKSLPDGFTCSMPNRPKINTQMPNPSNPFTFLTREAFQRTDSKIRADILWKSSRKYQVQIELRTTEEDGLIFWAGPADLVNQDERTLILDQINKKAKDPNVSWAVLEIVNGRVHWIWKLKRRAPQVMTSNKVISDNEWHSIQIDVTEGSVGDRSSAWDINIDKGRSQAEQLPLRNIGPKGKWEGFLDNSAVLVGGLPKYLWGTTGSPVTSTEGFLGCVGKIKLNGNTMFLERRARQIEKGCSGPLVACSAFYCKNGGLCRQGWDGPKCDCSGTSFIGDTCTKLVGGRGEFSRAVVLVPLPSEDSLSTDLISVLIQVPDKDTAQVTNNEPISGLRSPKNETGTVATVQTILSVASSGTNDALKLTLEDGRPKFVYDIGGGETTMKYPKRIDDGQYHQIRIKRVESNATMIVDDLPAVTSSGNNKYSVFNSQSEIQIGGRLTDNDVILDPFKGKILGVNFNKFKVLEAVQKGESKAARIIGDVTVSAIESNFDPKIPTSTTQPPTTTTAALVQEITSYSLAMNDSAGFSNATMTKDPDSSTLTTTFFTVAFAAGVLLVLIVAGLVFYRFRRHSKDDIPAVVPGIKPKPQKGNQPPGKNSEFYV</sequence>
<dbReference type="CDD" id="cd00110">
    <property type="entry name" value="LamG"/>
    <property type="match status" value="4"/>
</dbReference>
<dbReference type="Gene3D" id="2.10.25.10">
    <property type="entry name" value="Laminin"/>
    <property type="match status" value="2"/>
</dbReference>
<dbReference type="SMART" id="SM00181">
    <property type="entry name" value="EGF"/>
    <property type="match status" value="2"/>
</dbReference>
<keyword evidence="8" id="KW-1185">Reference proteome</keyword>
<evidence type="ECO:0000256" key="2">
    <source>
        <dbReference type="PROSITE-ProRule" id="PRU00076"/>
    </source>
</evidence>
<dbReference type="EMBL" id="OU015566">
    <property type="protein sequence ID" value="CAG5105710.1"/>
    <property type="molecule type" value="Genomic_DNA"/>
</dbReference>
<keyword evidence="4" id="KW-0812">Transmembrane</keyword>
<feature type="region of interest" description="Disordered" evidence="3">
    <location>
        <begin position="1075"/>
        <end position="1100"/>
    </location>
</feature>
<protein>
    <submittedName>
        <fullName evidence="7">Oidioi.mRNA.OKI2018_I69.chr1.g2384.t1.cds</fullName>
    </submittedName>
</protein>
<dbReference type="PANTHER" id="PTHR15036:SF49">
    <property type="entry name" value="AXOTACTIN"/>
    <property type="match status" value="1"/>
</dbReference>
<feature type="domain" description="EGF-like" evidence="6">
    <location>
        <begin position="291"/>
        <end position="331"/>
    </location>
</feature>
<keyword evidence="4" id="KW-1133">Transmembrane helix</keyword>
<dbReference type="SUPFAM" id="SSF49899">
    <property type="entry name" value="Concanavalin A-like lectins/glucanases"/>
    <property type="match status" value="4"/>
</dbReference>
<reference evidence="7 8" key="1">
    <citation type="submission" date="2021-04" db="EMBL/GenBank/DDBJ databases">
        <authorList>
            <person name="Bliznina A."/>
        </authorList>
    </citation>
    <scope>NUCLEOTIDE SEQUENCE [LARGE SCALE GENOMIC DNA]</scope>
</reference>
<feature type="transmembrane region" description="Helical" evidence="4">
    <location>
        <begin position="1043"/>
        <end position="1064"/>
    </location>
</feature>
<evidence type="ECO:0000256" key="3">
    <source>
        <dbReference type="SAM" id="MobiDB-lite"/>
    </source>
</evidence>
<feature type="domain" description="Laminin G" evidence="5">
    <location>
        <begin position="802"/>
        <end position="984"/>
    </location>
</feature>
<dbReference type="PROSITE" id="PS50025">
    <property type="entry name" value="LAM_G_DOMAIN"/>
    <property type="match status" value="5"/>
</dbReference>
<dbReference type="PANTHER" id="PTHR15036">
    <property type="entry name" value="PIKACHURIN-LIKE PROTEIN"/>
    <property type="match status" value="1"/>
</dbReference>
<evidence type="ECO:0000259" key="5">
    <source>
        <dbReference type="PROSITE" id="PS50025"/>
    </source>
</evidence>
<evidence type="ECO:0000256" key="1">
    <source>
        <dbReference type="ARBA" id="ARBA00023157"/>
    </source>
</evidence>
<evidence type="ECO:0000256" key="4">
    <source>
        <dbReference type="SAM" id="Phobius"/>
    </source>
</evidence>